<evidence type="ECO:0000259" key="5">
    <source>
        <dbReference type="PROSITE" id="PS50931"/>
    </source>
</evidence>
<protein>
    <submittedName>
        <fullName evidence="6">LysR family transcriptional regulator</fullName>
    </submittedName>
</protein>
<dbReference type="InterPro" id="IPR000847">
    <property type="entry name" value="LysR_HTH_N"/>
</dbReference>
<evidence type="ECO:0000256" key="3">
    <source>
        <dbReference type="ARBA" id="ARBA00023125"/>
    </source>
</evidence>
<proteinExistence type="inferred from homology"/>
<organism evidence="6 7">
    <name type="scientific">[Lactobacillus] rogosae</name>
    <dbReference type="NCBI Taxonomy" id="706562"/>
    <lineage>
        <taxon>Bacteria</taxon>
        <taxon>Bacillati</taxon>
        <taxon>Bacillota</taxon>
        <taxon>Clostridia</taxon>
        <taxon>Lachnospirales</taxon>
        <taxon>Lachnospiraceae</taxon>
        <taxon>Lachnospira</taxon>
    </lineage>
</organism>
<dbReference type="Proteomes" id="UP001442364">
    <property type="component" value="Unassembled WGS sequence"/>
</dbReference>
<keyword evidence="3" id="KW-0238">DNA-binding</keyword>
<evidence type="ECO:0000256" key="4">
    <source>
        <dbReference type="ARBA" id="ARBA00023163"/>
    </source>
</evidence>
<dbReference type="EMBL" id="JBBMER010000008">
    <property type="protein sequence ID" value="MEQ2380397.1"/>
    <property type="molecule type" value="Genomic_DNA"/>
</dbReference>
<evidence type="ECO:0000256" key="2">
    <source>
        <dbReference type="ARBA" id="ARBA00023015"/>
    </source>
</evidence>
<keyword evidence="2" id="KW-0805">Transcription regulation</keyword>
<sequence>MLEVKELQYFVVCADLSSFSRASEVLYTTQPNVSKVIRSLEEKLGFEVFERDNRGIKLTRRGRQAYEYAGKILEQERQLAQIYKIDDREEFSISSNPSSWVARCFTDYYIKYSDENVRYNIMEGSVNSVIKRVGTGLDELGFIFFMDNQLQQIEYKLKKHNLQFVKLKDNEAYLYYGNNEAPKDKDVESYLKDKMLVQCYEDEFALNHYWDNIRKDDEEFNKHVAVITNSDYVMNYMLKYSKLCNISSSHFSKQPNFDGIPLYDDTRKVLFGYIKKCDEAVSRIGEQFLAFVREELKK</sequence>
<dbReference type="InterPro" id="IPR036388">
    <property type="entry name" value="WH-like_DNA-bd_sf"/>
</dbReference>
<gene>
    <name evidence="6" type="ORF">WMO14_10970</name>
</gene>
<name>A0ABV1BXC8_9FIRM</name>
<dbReference type="Gene3D" id="1.10.10.10">
    <property type="entry name" value="Winged helix-like DNA-binding domain superfamily/Winged helix DNA-binding domain"/>
    <property type="match status" value="1"/>
</dbReference>
<feature type="domain" description="HTH lysR-type" evidence="5">
    <location>
        <begin position="2"/>
        <end position="59"/>
    </location>
</feature>
<dbReference type="Pfam" id="PF00126">
    <property type="entry name" value="HTH_1"/>
    <property type="match status" value="1"/>
</dbReference>
<dbReference type="PANTHER" id="PTHR30126">
    <property type="entry name" value="HTH-TYPE TRANSCRIPTIONAL REGULATOR"/>
    <property type="match status" value="1"/>
</dbReference>
<comment type="similarity">
    <text evidence="1">Belongs to the LysR transcriptional regulatory family.</text>
</comment>
<dbReference type="RefSeq" id="WP_349153835.1">
    <property type="nucleotide sequence ID" value="NZ_JBBMER010000008.1"/>
</dbReference>
<evidence type="ECO:0000313" key="6">
    <source>
        <dbReference type="EMBL" id="MEQ2380397.1"/>
    </source>
</evidence>
<dbReference type="PRINTS" id="PR00039">
    <property type="entry name" value="HTHLYSR"/>
</dbReference>
<keyword evidence="4" id="KW-0804">Transcription</keyword>
<keyword evidence="7" id="KW-1185">Reference proteome</keyword>
<dbReference type="SUPFAM" id="SSF46785">
    <property type="entry name" value="Winged helix' DNA-binding domain"/>
    <property type="match status" value="1"/>
</dbReference>
<dbReference type="PROSITE" id="PS50931">
    <property type="entry name" value="HTH_LYSR"/>
    <property type="match status" value="1"/>
</dbReference>
<dbReference type="InterPro" id="IPR036390">
    <property type="entry name" value="WH_DNA-bd_sf"/>
</dbReference>
<reference evidence="6 7" key="1">
    <citation type="submission" date="2024-03" db="EMBL/GenBank/DDBJ databases">
        <title>Human intestinal bacterial collection.</title>
        <authorList>
            <person name="Pauvert C."/>
            <person name="Hitch T.C.A."/>
            <person name="Clavel T."/>
        </authorList>
    </citation>
    <scope>NUCLEOTIDE SEQUENCE [LARGE SCALE GENOMIC DNA]</scope>
    <source>
        <strain evidence="6 7">CLA-AA-H255</strain>
    </source>
</reference>
<evidence type="ECO:0000256" key="1">
    <source>
        <dbReference type="ARBA" id="ARBA00009437"/>
    </source>
</evidence>
<dbReference type="PANTHER" id="PTHR30126:SF40">
    <property type="entry name" value="HTH-TYPE TRANSCRIPTIONAL REGULATOR GLTR"/>
    <property type="match status" value="1"/>
</dbReference>
<comment type="caution">
    <text evidence="6">The sequence shown here is derived from an EMBL/GenBank/DDBJ whole genome shotgun (WGS) entry which is preliminary data.</text>
</comment>
<evidence type="ECO:0000313" key="7">
    <source>
        <dbReference type="Proteomes" id="UP001442364"/>
    </source>
</evidence>
<accession>A0ABV1BXC8</accession>